<accession>A0A9X1QZP0</accession>
<dbReference type="RefSeq" id="WP_237608724.1">
    <property type="nucleotide sequence ID" value="NZ_JAIRBB010000010.1"/>
</dbReference>
<proteinExistence type="predicted"/>
<organism evidence="1 2">
    <name type="scientific">Aequorivita xiaoshiensis</name>
    <dbReference type="NCBI Taxonomy" id="2874476"/>
    <lineage>
        <taxon>Bacteria</taxon>
        <taxon>Pseudomonadati</taxon>
        <taxon>Bacteroidota</taxon>
        <taxon>Flavobacteriia</taxon>
        <taxon>Flavobacteriales</taxon>
        <taxon>Flavobacteriaceae</taxon>
        <taxon>Aequorivita</taxon>
    </lineage>
</organism>
<keyword evidence="2" id="KW-1185">Reference proteome</keyword>
<sequence length="81" mass="9489">MQNHCFNILTFNHPQEELTLYFTNLSAEQAGVEDETLSRINHRLVPDEVIEEFGEQEHYYTSFTKEVDGFISVTQMLFMIA</sequence>
<dbReference type="Proteomes" id="UP001139462">
    <property type="component" value="Unassembled WGS sequence"/>
</dbReference>
<evidence type="ECO:0000313" key="2">
    <source>
        <dbReference type="Proteomes" id="UP001139462"/>
    </source>
</evidence>
<reference evidence="1" key="1">
    <citation type="submission" date="2021-09" db="EMBL/GenBank/DDBJ databases">
        <title>Genome of Aequorivita sp. strain F64183.</title>
        <authorList>
            <person name="Wang Y."/>
        </authorList>
    </citation>
    <scope>NUCLEOTIDE SEQUENCE</scope>
    <source>
        <strain evidence="1">F64183</strain>
    </source>
</reference>
<comment type="caution">
    <text evidence="1">The sequence shown here is derived from an EMBL/GenBank/DDBJ whole genome shotgun (WGS) entry which is preliminary data.</text>
</comment>
<dbReference type="EMBL" id="JAIRBB010000010">
    <property type="protein sequence ID" value="MCG2431631.1"/>
    <property type="molecule type" value="Genomic_DNA"/>
</dbReference>
<gene>
    <name evidence="1" type="ORF">K8344_10915</name>
</gene>
<dbReference type="AlphaFoldDB" id="A0A9X1QZP0"/>
<evidence type="ECO:0000313" key="1">
    <source>
        <dbReference type="EMBL" id="MCG2431631.1"/>
    </source>
</evidence>
<name>A0A9X1QZP0_9FLAO</name>
<protein>
    <submittedName>
        <fullName evidence="1">Uncharacterized protein</fullName>
    </submittedName>
</protein>